<protein>
    <submittedName>
        <fullName evidence="1">Uncharacterized protein</fullName>
    </submittedName>
</protein>
<organism evidence="1 2">
    <name type="scientific">Ameca splendens</name>
    <dbReference type="NCBI Taxonomy" id="208324"/>
    <lineage>
        <taxon>Eukaryota</taxon>
        <taxon>Metazoa</taxon>
        <taxon>Chordata</taxon>
        <taxon>Craniata</taxon>
        <taxon>Vertebrata</taxon>
        <taxon>Euteleostomi</taxon>
        <taxon>Actinopterygii</taxon>
        <taxon>Neopterygii</taxon>
        <taxon>Teleostei</taxon>
        <taxon>Neoteleostei</taxon>
        <taxon>Acanthomorphata</taxon>
        <taxon>Ovalentaria</taxon>
        <taxon>Atherinomorphae</taxon>
        <taxon>Cyprinodontiformes</taxon>
        <taxon>Goodeidae</taxon>
        <taxon>Ameca</taxon>
    </lineage>
</organism>
<evidence type="ECO:0000313" key="2">
    <source>
        <dbReference type="Proteomes" id="UP001469553"/>
    </source>
</evidence>
<name>A0ABV0XVH7_9TELE</name>
<dbReference type="Proteomes" id="UP001469553">
    <property type="component" value="Unassembled WGS sequence"/>
</dbReference>
<gene>
    <name evidence="1" type="ORF">AMECASPLE_032706</name>
</gene>
<evidence type="ECO:0000313" key="1">
    <source>
        <dbReference type="EMBL" id="MEQ2285518.1"/>
    </source>
</evidence>
<reference evidence="1 2" key="1">
    <citation type="submission" date="2021-06" db="EMBL/GenBank/DDBJ databases">
        <authorList>
            <person name="Palmer J.M."/>
        </authorList>
    </citation>
    <scope>NUCLEOTIDE SEQUENCE [LARGE SCALE GENOMIC DNA]</scope>
    <source>
        <strain evidence="1 2">AS_MEX2019</strain>
        <tissue evidence="1">Muscle</tissue>
    </source>
</reference>
<dbReference type="EMBL" id="JAHRIP010013693">
    <property type="protein sequence ID" value="MEQ2285518.1"/>
    <property type="molecule type" value="Genomic_DNA"/>
</dbReference>
<accession>A0ABV0XVH7</accession>
<proteinExistence type="predicted"/>
<keyword evidence="2" id="KW-1185">Reference proteome</keyword>
<sequence length="83" mass="9267">MICRTGMQQHPHRFKALKFSLIVPSEASLMEMKVQHASPKFDEKIKSTALGPLLRCVVFGFTPVDERVASLRLRVGDGSLPMV</sequence>
<comment type="caution">
    <text evidence="1">The sequence shown here is derived from an EMBL/GenBank/DDBJ whole genome shotgun (WGS) entry which is preliminary data.</text>
</comment>